<dbReference type="Proteomes" id="UP000324800">
    <property type="component" value="Unassembled WGS sequence"/>
</dbReference>
<evidence type="ECO:0000313" key="2">
    <source>
        <dbReference type="Proteomes" id="UP000324800"/>
    </source>
</evidence>
<accession>A0A5J4WE56</accession>
<dbReference type="EMBL" id="SNRW01002312">
    <property type="protein sequence ID" value="KAA6393190.1"/>
    <property type="molecule type" value="Genomic_DNA"/>
</dbReference>
<dbReference type="AlphaFoldDB" id="A0A5J4WE56"/>
<protein>
    <submittedName>
        <fullName evidence="1">Uncharacterized protein</fullName>
    </submittedName>
</protein>
<gene>
    <name evidence="1" type="ORF">EZS28_011281</name>
</gene>
<organism evidence="1 2">
    <name type="scientific">Streblomastix strix</name>
    <dbReference type="NCBI Taxonomy" id="222440"/>
    <lineage>
        <taxon>Eukaryota</taxon>
        <taxon>Metamonada</taxon>
        <taxon>Preaxostyla</taxon>
        <taxon>Oxymonadida</taxon>
        <taxon>Streblomastigidae</taxon>
        <taxon>Streblomastix</taxon>
    </lineage>
</organism>
<sequence>MKSPTIPEVEPQFEKDIDQFQQQVIRCETPTLSARRRSSIFEETLTPDSSVVTYTFDVPESQIQLSIEDEGYCAPEPYNREEIDEMLDKKLNISDQIDAYTKQEDDALLLLKADKSELIDAYSKTEDDELLALKLNISDKIDAYSKTEADALLDNKLNITDQIDAYTKQEDDALLLLKTDKSELIDAYSKTEADALLEEKLNISHQIDAYNKTEADALLDDKLNITYQNVAYTKSEDDALLLLKADKTQLIDVYSKTEDDEMLALKLNISHQIDAYDKTEVDALLEDKLNISDQIDANTKQVDDALLMLKADKSELDNYVDLASTQTITGQKQFEIISVSSISKYNKNDVSILLAGAGDMLVSSLVSLPQLQEDRDIASGKSKGYVFATTYKMNTWMENQENIPKLAIGDNLYIVDKQVMDYWWYGSSLRALETELPDMSNVMTILGAVTGGGYAITDLSFDGNTLIPAKNSSFITTNYDETNSGQKTFNTTIHSVGIMVQNYDNNSVVCAGCGVKEIQDINASVDFSNYYKKQQTYSQTETDQKFNLKLNISDQIDAYTKTYDDALLLLKADKTQLIDAYSKTGTDALLDDKLNISDQIDVYAKVEDDALLLLKSDKTQLIDAYTKGETNNLLNNKANSGDSYTKGDDYALLLLKTNQSTTYIKTETDQLISQIEVGYVDLNGFMTLGTAQTITANKTFNNACRFVSSIDGMSSVTESSFIKSGADNTVVLLGAGGTKPISEFTSGSVDDSNYLKITGQELQIIHGVLRRDNDELSMSEYDEDYLTRAEIYNAFVSRYDNQTIYGTKTFNSNVNTARFAKTGKDDTSVLLASGGDQLLSSFGGLELVNINYTSNVLSPTSIMSLKFYRYGQLVTFYGYINMGNGAGASGASVAVCTLESAGFPKYLFYADDIVFAGSAPHVANFRFGIDGNVSITVKALTRTAGLADAASAYINVTYPAAN</sequence>
<evidence type="ECO:0000313" key="1">
    <source>
        <dbReference type="EMBL" id="KAA6393190.1"/>
    </source>
</evidence>
<comment type="caution">
    <text evidence="1">The sequence shown here is derived from an EMBL/GenBank/DDBJ whole genome shotgun (WGS) entry which is preliminary data.</text>
</comment>
<reference evidence="1 2" key="1">
    <citation type="submission" date="2019-03" db="EMBL/GenBank/DDBJ databases">
        <title>Single cell metagenomics reveals metabolic interactions within the superorganism composed of flagellate Streblomastix strix and complex community of Bacteroidetes bacteria on its surface.</title>
        <authorList>
            <person name="Treitli S.C."/>
            <person name="Kolisko M."/>
            <person name="Husnik F."/>
            <person name="Keeling P."/>
            <person name="Hampl V."/>
        </authorList>
    </citation>
    <scope>NUCLEOTIDE SEQUENCE [LARGE SCALE GENOMIC DNA]</scope>
    <source>
        <strain evidence="1">ST1C</strain>
    </source>
</reference>
<proteinExistence type="predicted"/>
<name>A0A5J4WE56_9EUKA</name>